<comment type="subcellular location">
    <subcellularLocation>
        <location evidence="1">Cell membrane</location>
        <topology evidence="1">Multi-pass membrane protein</topology>
    </subcellularLocation>
</comment>
<feature type="transmembrane region" description="Helical" evidence="9">
    <location>
        <begin position="118"/>
        <end position="140"/>
    </location>
</feature>
<dbReference type="InterPro" id="IPR020846">
    <property type="entry name" value="MFS_dom"/>
</dbReference>
<dbReference type="NCBIfam" id="TIGR00711">
    <property type="entry name" value="efflux_EmrB"/>
    <property type="match status" value="1"/>
</dbReference>
<evidence type="ECO:0000256" key="8">
    <source>
        <dbReference type="SAM" id="MobiDB-lite"/>
    </source>
</evidence>
<feature type="transmembrane region" description="Helical" evidence="9">
    <location>
        <begin position="212"/>
        <end position="232"/>
    </location>
</feature>
<feature type="transmembrane region" description="Helical" evidence="9">
    <location>
        <begin position="483"/>
        <end position="506"/>
    </location>
</feature>
<protein>
    <submittedName>
        <fullName evidence="11">MFS transporter</fullName>
    </submittedName>
</protein>
<feature type="transmembrane region" description="Helical" evidence="9">
    <location>
        <begin position="371"/>
        <end position="397"/>
    </location>
</feature>
<dbReference type="Gene3D" id="1.20.1250.20">
    <property type="entry name" value="MFS general substrate transporter like domains"/>
    <property type="match status" value="1"/>
</dbReference>
<keyword evidence="5 9" id="KW-1133">Transmembrane helix</keyword>
<feature type="compositionally biased region" description="Low complexity" evidence="8">
    <location>
        <begin position="522"/>
        <end position="559"/>
    </location>
</feature>
<feature type="transmembrane region" description="Helical" evidence="9">
    <location>
        <begin position="21"/>
        <end position="45"/>
    </location>
</feature>
<feature type="transmembrane region" description="Helical" evidence="9">
    <location>
        <begin position="283"/>
        <end position="305"/>
    </location>
</feature>
<dbReference type="Pfam" id="PF07690">
    <property type="entry name" value="MFS_1"/>
    <property type="match status" value="1"/>
</dbReference>
<feature type="transmembrane region" description="Helical" evidence="9">
    <location>
        <begin position="311"/>
        <end position="332"/>
    </location>
</feature>
<reference evidence="12" key="1">
    <citation type="journal article" date="2019" name="Int. J. Syst. Evol. Microbiol.">
        <title>The Global Catalogue of Microorganisms (GCM) 10K type strain sequencing project: providing services to taxonomists for standard genome sequencing and annotation.</title>
        <authorList>
            <consortium name="The Broad Institute Genomics Platform"/>
            <consortium name="The Broad Institute Genome Sequencing Center for Infectious Disease"/>
            <person name="Wu L."/>
            <person name="Ma J."/>
        </authorList>
    </citation>
    <scope>NUCLEOTIDE SEQUENCE [LARGE SCALE GENOMIC DNA]</scope>
    <source>
        <strain evidence="12">JCM 13004</strain>
    </source>
</reference>
<comment type="caution">
    <text evidence="11">The sequence shown here is derived from an EMBL/GenBank/DDBJ whole genome shotgun (WGS) entry which is preliminary data.</text>
</comment>
<dbReference type="PANTHER" id="PTHR42718">
    <property type="entry name" value="MAJOR FACILITATOR SUPERFAMILY MULTIDRUG TRANSPORTER MFSC"/>
    <property type="match status" value="1"/>
</dbReference>
<sequence>MTTAVTGAAPRVPEAVHRRRWAILGTLILALLVVVLDNSILNVAMKTIATPAPIGLGATQSDLEWAINSYTLVFAGLLFTSGLLGDRFGRKKALLAGMFVFGLGSLLSAMASSPGELITFRAVMGLGGAFVMPATLAIIMNVFERHEQPKAIGIWAGAVGLAIAIGPITGGLLIEHFWWGSVFLVNVPIVIVALVAMFLLVPDSKDPKPGKLDPVGVLLSIIGLVALIYGIIKGGELADFTAPGAWVPVLVGVLALTAFVLYEKRISHPALDVSWFRNRVFSTSVTVIGLVFFALMGVSFFGVFYTQGVRGYSALTSGALMLPLAVAQMLFAPRARLVVDRFGVRATCAGGMALIVVGFLGYLLLDQTTPIWVLEVIGFVMGAGMAHVMPPVTVSIMGSLPREKAGAGSAINNTFRQVGGSLGIAVLGAVLSTVYRDGISDKLPPAVRDKAGESLEATLTLAGQQGAKGAALVQPAFDSFIHAMHVVAGLSAGVTLLGALMAWFFLPAKAVAAPGAPGGPGAPVAQGARGADARGAGAPLAGAQAEDARPAAAGGPLRAVRSTES</sequence>
<feature type="transmembrane region" description="Helical" evidence="9">
    <location>
        <begin position="344"/>
        <end position="365"/>
    </location>
</feature>
<evidence type="ECO:0000256" key="3">
    <source>
        <dbReference type="ARBA" id="ARBA00022475"/>
    </source>
</evidence>
<evidence type="ECO:0000313" key="11">
    <source>
        <dbReference type="EMBL" id="GAA1267241.1"/>
    </source>
</evidence>
<feature type="transmembrane region" description="Helical" evidence="9">
    <location>
        <begin position="178"/>
        <end position="200"/>
    </location>
</feature>
<dbReference type="InterPro" id="IPR036259">
    <property type="entry name" value="MFS_trans_sf"/>
</dbReference>
<gene>
    <name evidence="11" type="ORF">GCM10009665_65160</name>
</gene>
<dbReference type="Proteomes" id="UP001500037">
    <property type="component" value="Unassembled WGS sequence"/>
</dbReference>
<evidence type="ECO:0000256" key="9">
    <source>
        <dbReference type="SAM" id="Phobius"/>
    </source>
</evidence>
<feature type="transmembrane region" description="Helical" evidence="9">
    <location>
        <begin position="152"/>
        <end position="172"/>
    </location>
</feature>
<accession>A0ABP4HHW3</accession>
<feature type="transmembrane region" description="Helical" evidence="9">
    <location>
        <begin position="93"/>
        <end position="112"/>
    </location>
</feature>
<dbReference type="EMBL" id="BAAALF010000182">
    <property type="protein sequence ID" value="GAA1267241.1"/>
    <property type="molecule type" value="Genomic_DNA"/>
</dbReference>
<dbReference type="SUPFAM" id="SSF103473">
    <property type="entry name" value="MFS general substrate transporter"/>
    <property type="match status" value="1"/>
</dbReference>
<organism evidence="11 12">
    <name type="scientific">Kitasatospora nipponensis</name>
    <dbReference type="NCBI Taxonomy" id="258049"/>
    <lineage>
        <taxon>Bacteria</taxon>
        <taxon>Bacillati</taxon>
        <taxon>Actinomycetota</taxon>
        <taxon>Actinomycetes</taxon>
        <taxon>Kitasatosporales</taxon>
        <taxon>Streptomycetaceae</taxon>
        <taxon>Kitasatospora</taxon>
    </lineage>
</organism>
<feature type="transmembrane region" description="Helical" evidence="9">
    <location>
        <begin position="418"/>
        <end position="435"/>
    </location>
</feature>
<dbReference type="CDD" id="cd17321">
    <property type="entry name" value="MFS_MMR_MDR_like"/>
    <property type="match status" value="1"/>
</dbReference>
<dbReference type="PROSITE" id="PS50850">
    <property type="entry name" value="MFS"/>
    <property type="match status" value="1"/>
</dbReference>
<keyword evidence="4 9" id="KW-0812">Transmembrane</keyword>
<evidence type="ECO:0000256" key="7">
    <source>
        <dbReference type="ARBA" id="ARBA00023251"/>
    </source>
</evidence>
<evidence type="ECO:0000313" key="12">
    <source>
        <dbReference type="Proteomes" id="UP001500037"/>
    </source>
</evidence>
<dbReference type="PRINTS" id="PR01036">
    <property type="entry name" value="TCRTETB"/>
</dbReference>
<feature type="transmembrane region" description="Helical" evidence="9">
    <location>
        <begin position="65"/>
        <end position="84"/>
    </location>
</feature>
<feature type="domain" description="Major facilitator superfamily (MFS) profile" evidence="10">
    <location>
        <begin position="23"/>
        <end position="510"/>
    </location>
</feature>
<dbReference type="InterPro" id="IPR004638">
    <property type="entry name" value="EmrB-like"/>
</dbReference>
<evidence type="ECO:0000256" key="6">
    <source>
        <dbReference type="ARBA" id="ARBA00023136"/>
    </source>
</evidence>
<keyword evidence="2" id="KW-0813">Transport</keyword>
<keyword evidence="3" id="KW-1003">Cell membrane</keyword>
<evidence type="ECO:0000256" key="4">
    <source>
        <dbReference type="ARBA" id="ARBA00022692"/>
    </source>
</evidence>
<proteinExistence type="predicted"/>
<keyword evidence="7" id="KW-0046">Antibiotic resistance</keyword>
<name>A0ABP4HHW3_9ACTN</name>
<dbReference type="Gene3D" id="1.20.1720.10">
    <property type="entry name" value="Multidrug resistance protein D"/>
    <property type="match status" value="1"/>
</dbReference>
<evidence type="ECO:0000256" key="1">
    <source>
        <dbReference type="ARBA" id="ARBA00004651"/>
    </source>
</evidence>
<keyword evidence="12" id="KW-1185">Reference proteome</keyword>
<feature type="transmembrane region" description="Helical" evidence="9">
    <location>
        <begin position="244"/>
        <end position="262"/>
    </location>
</feature>
<evidence type="ECO:0000256" key="5">
    <source>
        <dbReference type="ARBA" id="ARBA00022989"/>
    </source>
</evidence>
<keyword evidence="6 9" id="KW-0472">Membrane</keyword>
<dbReference type="PANTHER" id="PTHR42718:SF42">
    <property type="entry name" value="EXPORT PROTEIN"/>
    <property type="match status" value="1"/>
</dbReference>
<feature type="region of interest" description="Disordered" evidence="8">
    <location>
        <begin position="516"/>
        <end position="565"/>
    </location>
</feature>
<evidence type="ECO:0000256" key="2">
    <source>
        <dbReference type="ARBA" id="ARBA00022448"/>
    </source>
</evidence>
<dbReference type="RefSeq" id="WP_344445729.1">
    <property type="nucleotide sequence ID" value="NZ_BAAALF010000182.1"/>
</dbReference>
<evidence type="ECO:0000259" key="10">
    <source>
        <dbReference type="PROSITE" id="PS50850"/>
    </source>
</evidence>
<dbReference type="InterPro" id="IPR011701">
    <property type="entry name" value="MFS"/>
</dbReference>